<evidence type="ECO:0000256" key="7">
    <source>
        <dbReference type="ARBA" id="ARBA00025178"/>
    </source>
</evidence>
<dbReference type="GO" id="GO:0006281">
    <property type="term" value="P:DNA repair"/>
    <property type="evidence" value="ECO:0007669"/>
    <property type="project" value="UniProtKB-KW"/>
</dbReference>
<feature type="compositionally biased region" description="Polar residues" evidence="9">
    <location>
        <begin position="98"/>
        <end position="116"/>
    </location>
</feature>
<dbReference type="Gene3D" id="1.10.10.60">
    <property type="entry name" value="Homeodomain-like"/>
    <property type="match status" value="1"/>
</dbReference>
<keyword evidence="6" id="KW-0539">Nucleus</keyword>
<accession>A0A6A6PMZ6</accession>
<comment type="function">
    <text evidence="7">Component of the NuA4 histone acetyltransferase complex which is involved in transcriptional activation of selected genes principally by acetylation of nucleosomal histone H4 and H2A. The NuA4 complex is also involved in DNA repair.</text>
</comment>
<evidence type="ECO:0000256" key="1">
    <source>
        <dbReference type="ARBA" id="ARBA00004123"/>
    </source>
</evidence>
<dbReference type="InterPro" id="IPR014012">
    <property type="entry name" value="HSA_dom"/>
</dbReference>
<gene>
    <name evidence="12" type="ORF">BDY17DRAFT_300634</name>
</gene>
<dbReference type="GO" id="GO:0006325">
    <property type="term" value="P:chromatin organization"/>
    <property type="evidence" value="ECO:0007669"/>
    <property type="project" value="UniProtKB-KW"/>
</dbReference>
<feature type="compositionally biased region" description="Basic and acidic residues" evidence="9">
    <location>
        <begin position="991"/>
        <end position="1004"/>
    </location>
</feature>
<dbReference type="GO" id="GO:0035267">
    <property type="term" value="C:NuA4 histone acetyltransferase complex"/>
    <property type="evidence" value="ECO:0007669"/>
    <property type="project" value="UniProtKB-ARBA"/>
</dbReference>
<dbReference type="Proteomes" id="UP000799767">
    <property type="component" value="Unassembled WGS sequence"/>
</dbReference>
<evidence type="ECO:0000256" key="3">
    <source>
        <dbReference type="ARBA" id="ARBA00022763"/>
    </source>
</evidence>
<comment type="similarity">
    <text evidence="2">Belongs to the EAF1 family.</text>
</comment>
<feature type="compositionally biased region" description="Polar residues" evidence="9">
    <location>
        <begin position="1472"/>
        <end position="1482"/>
    </location>
</feature>
<dbReference type="GeneID" id="54475099"/>
<feature type="compositionally biased region" description="Polar residues" evidence="9">
    <location>
        <begin position="196"/>
        <end position="208"/>
    </location>
</feature>
<evidence type="ECO:0000256" key="2">
    <source>
        <dbReference type="ARBA" id="ARBA00008913"/>
    </source>
</evidence>
<feature type="region of interest" description="Disordered" evidence="9">
    <location>
        <begin position="78"/>
        <end position="509"/>
    </location>
</feature>
<feature type="compositionally biased region" description="Polar residues" evidence="9">
    <location>
        <begin position="1431"/>
        <end position="1458"/>
    </location>
</feature>
<evidence type="ECO:0000256" key="4">
    <source>
        <dbReference type="ARBA" id="ARBA00022853"/>
    </source>
</evidence>
<evidence type="ECO:0000256" key="6">
    <source>
        <dbReference type="ARBA" id="ARBA00023242"/>
    </source>
</evidence>
<dbReference type="InterPro" id="IPR001005">
    <property type="entry name" value="SANT/Myb"/>
</dbReference>
<feature type="compositionally biased region" description="Low complexity" evidence="9">
    <location>
        <begin position="1048"/>
        <end position="1075"/>
    </location>
</feature>
<evidence type="ECO:0000256" key="5">
    <source>
        <dbReference type="ARBA" id="ARBA00023204"/>
    </source>
</evidence>
<feature type="compositionally biased region" description="Low complexity" evidence="9">
    <location>
        <begin position="1083"/>
        <end position="1107"/>
    </location>
</feature>
<keyword evidence="3" id="KW-0227">DNA damage</keyword>
<dbReference type="EMBL" id="MU001638">
    <property type="protein sequence ID" value="KAF2481061.1"/>
    <property type="molecule type" value="Genomic_DNA"/>
</dbReference>
<proteinExistence type="inferred from homology"/>
<name>A0A6A6PMZ6_9PEZI</name>
<feature type="compositionally biased region" description="Low complexity" evidence="9">
    <location>
        <begin position="1008"/>
        <end position="1017"/>
    </location>
</feature>
<feature type="domain" description="Myb-like" evidence="10">
    <location>
        <begin position="851"/>
        <end position="911"/>
    </location>
</feature>
<dbReference type="PANTHER" id="PTHR46459">
    <property type="entry name" value="E1A-BINDING PROTEIN P400-RELATED"/>
    <property type="match status" value="1"/>
</dbReference>
<dbReference type="GO" id="GO:0005634">
    <property type="term" value="C:nucleus"/>
    <property type="evidence" value="ECO:0007669"/>
    <property type="project" value="UniProtKB-SubCell"/>
</dbReference>
<dbReference type="SUPFAM" id="SSF46689">
    <property type="entry name" value="Homeodomain-like"/>
    <property type="match status" value="1"/>
</dbReference>
<feature type="domain" description="HSA" evidence="11">
    <location>
        <begin position="610"/>
        <end position="688"/>
    </location>
</feature>
<organism evidence="12 13">
    <name type="scientific">Neohortaea acidophila</name>
    <dbReference type="NCBI Taxonomy" id="245834"/>
    <lineage>
        <taxon>Eukaryota</taxon>
        <taxon>Fungi</taxon>
        <taxon>Dikarya</taxon>
        <taxon>Ascomycota</taxon>
        <taxon>Pezizomycotina</taxon>
        <taxon>Dothideomycetes</taxon>
        <taxon>Dothideomycetidae</taxon>
        <taxon>Mycosphaerellales</taxon>
        <taxon>Teratosphaeriaceae</taxon>
        <taxon>Neohortaea</taxon>
    </lineage>
</organism>
<feature type="compositionally biased region" description="Basic and acidic residues" evidence="9">
    <location>
        <begin position="410"/>
        <end position="419"/>
    </location>
</feature>
<feature type="compositionally biased region" description="Polar residues" evidence="9">
    <location>
        <begin position="485"/>
        <end position="509"/>
    </location>
</feature>
<feature type="compositionally biased region" description="Basic and acidic residues" evidence="9">
    <location>
        <begin position="217"/>
        <end position="243"/>
    </location>
</feature>
<feature type="compositionally biased region" description="Basic and acidic residues" evidence="9">
    <location>
        <begin position="1"/>
        <end position="21"/>
    </location>
</feature>
<feature type="region of interest" description="Disordered" evidence="9">
    <location>
        <begin position="1424"/>
        <end position="1482"/>
    </location>
</feature>
<comment type="subcellular location">
    <subcellularLocation>
        <location evidence="1">Nucleus</location>
    </subcellularLocation>
</comment>
<dbReference type="CDD" id="cd00167">
    <property type="entry name" value="SANT"/>
    <property type="match status" value="1"/>
</dbReference>
<keyword evidence="4" id="KW-0156">Chromatin regulator</keyword>
<feature type="compositionally biased region" description="Basic and acidic residues" evidence="9">
    <location>
        <begin position="1027"/>
        <end position="1043"/>
    </location>
</feature>
<feature type="region of interest" description="Disordered" evidence="9">
    <location>
        <begin position="1211"/>
        <end position="1251"/>
    </location>
</feature>
<feature type="compositionally biased region" description="Polar residues" evidence="9">
    <location>
        <begin position="255"/>
        <end position="265"/>
    </location>
</feature>
<dbReference type="Pfam" id="PF07529">
    <property type="entry name" value="HSA"/>
    <property type="match status" value="1"/>
</dbReference>
<evidence type="ECO:0000259" key="11">
    <source>
        <dbReference type="PROSITE" id="PS51204"/>
    </source>
</evidence>
<feature type="compositionally biased region" description="Low complexity" evidence="9">
    <location>
        <begin position="1211"/>
        <end position="1223"/>
    </location>
</feature>
<dbReference type="Pfam" id="PF13921">
    <property type="entry name" value="Myb_DNA-bind_6"/>
    <property type="match status" value="1"/>
</dbReference>
<feature type="compositionally biased region" description="Basic and acidic residues" evidence="9">
    <location>
        <begin position="336"/>
        <end position="362"/>
    </location>
</feature>
<dbReference type="PANTHER" id="PTHR46459:SF1">
    <property type="entry name" value="E1A-BINDING PROTEIN P400"/>
    <property type="match status" value="1"/>
</dbReference>
<feature type="region of interest" description="Disordered" evidence="9">
    <location>
        <begin position="990"/>
        <end position="1107"/>
    </location>
</feature>
<feature type="region of interest" description="Disordered" evidence="9">
    <location>
        <begin position="676"/>
        <end position="713"/>
    </location>
</feature>
<evidence type="ECO:0000256" key="8">
    <source>
        <dbReference type="ARBA" id="ARBA00029670"/>
    </source>
</evidence>
<dbReference type="PROSITE" id="PS50090">
    <property type="entry name" value="MYB_LIKE"/>
    <property type="match status" value="1"/>
</dbReference>
<reference evidence="12" key="1">
    <citation type="journal article" date="2020" name="Stud. Mycol.">
        <title>101 Dothideomycetes genomes: a test case for predicting lifestyles and emergence of pathogens.</title>
        <authorList>
            <person name="Haridas S."/>
            <person name="Albert R."/>
            <person name="Binder M."/>
            <person name="Bloem J."/>
            <person name="Labutti K."/>
            <person name="Salamov A."/>
            <person name="Andreopoulos B."/>
            <person name="Baker S."/>
            <person name="Barry K."/>
            <person name="Bills G."/>
            <person name="Bluhm B."/>
            <person name="Cannon C."/>
            <person name="Castanera R."/>
            <person name="Culley D."/>
            <person name="Daum C."/>
            <person name="Ezra D."/>
            <person name="Gonzalez J."/>
            <person name="Henrissat B."/>
            <person name="Kuo A."/>
            <person name="Liang C."/>
            <person name="Lipzen A."/>
            <person name="Lutzoni F."/>
            <person name="Magnuson J."/>
            <person name="Mondo S."/>
            <person name="Nolan M."/>
            <person name="Ohm R."/>
            <person name="Pangilinan J."/>
            <person name="Park H.-J."/>
            <person name="Ramirez L."/>
            <person name="Alfaro M."/>
            <person name="Sun H."/>
            <person name="Tritt A."/>
            <person name="Yoshinaga Y."/>
            <person name="Zwiers L.-H."/>
            <person name="Turgeon B."/>
            <person name="Goodwin S."/>
            <person name="Spatafora J."/>
            <person name="Crous P."/>
            <person name="Grigoriev I."/>
        </authorList>
    </citation>
    <scope>NUCLEOTIDE SEQUENCE</scope>
    <source>
        <strain evidence="12">CBS 113389</strain>
    </source>
</reference>
<evidence type="ECO:0000259" key="10">
    <source>
        <dbReference type="PROSITE" id="PS50090"/>
    </source>
</evidence>
<feature type="region of interest" description="Disordered" evidence="9">
    <location>
        <begin position="805"/>
        <end position="825"/>
    </location>
</feature>
<evidence type="ECO:0000313" key="12">
    <source>
        <dbReference type="EMBL" id="KAF2481061.1"/>
    </source>
</evidence>
<sequence length="1482" mass="164131">MSLEARRRETVGKRNALTERRRSLRSTKRTLRNVTHLIAKNGPLSNLINCHYTAEHSPPPDADESTWLEKSDISNGLHFDDTSLPYPPTPVDDDATHTSKPLNPSLKSVKQVQETIEPTVAALEDDIAATPDPTSSSAPATRSRASRTTPAVPDSEEDEAQPVTYAQKARDESDGPAATPAVLAPPQPEEEAEFSADTQRLLDTQSPQRPAKVVHLPPEDVQRERSRELEEHRRRRSEEDTQTKHTRSHVHAQTELASSPSSTVGPYSAATPMPPQDSPDTSPDSETGDNLEVLPPPELRPSPDEQREKEEHDRLLAAQKAIAHRAALGDLSTPDDQLRFEERQASAREAEERAAREDRNGPEPDGINGEDETQAESVMEGVERDRNEAQPDSDDTNNEQQRESGTGAKEGTKGVRDDGDNITVTPRMKSALHADPTQQNATDASRQDNQAEQARMRTRTSSGVLQKRSVSEILGQTPSRRDLLSSATATPMNSRLPQGSPTATPSHLSMSIPERPARHTEQARTLLDELNALKGASEDPDRDYLEPLFRIQAHDSPNNRTTSLADLTRASTKTLSTEDHFAHLQERVDYRILRRIYQLQNANKWSLRQMQRCKEPDQPVTHHDHMMVEMQWMRKDFRAERKMKKSICAWLAQRCADWVAASSEERMLLQVKVKPARTVTDDRDDVPAPELEQADDSAADDAGPPTPPNELSLPANLVVAPELTDAVSALQQDGKLGQALRNVPVADLSSLAPPAWPRMSVTLASKYIDAKVLPDTHGCNRKRSRFEYDDDAEMLEFGVVAKRAREERSQRPEDEESALFHPDNKPIRDRLHANNAFRPPSEFVMPSTQFYEFRNGSQWLKEDDDKLKRLAKDYAFNWSLIADELQLYGVFKSSSERRTPWECFERWVELEQLPAEMKKTIYFKTWYQRLEQSQQAAERRYQAQVAALQAASNGQASHIPMRRRTVPSRVEKRKNTRYIWMTDAMRKLARKKEQQAFKQAEAHRAAAQRKAQAENNQPRSKIPSPREFSDKRYEKDVQDAEKMRKQRQQMLENQQRQLLAARQAAMQQQGLLQGQSNQPRPGSSANMPAAQQAQMQANGQQQAQMNGQISQQARQQALQMAARNAHLAAPQMNAQGVQQAQMRGNGQMPNAQDMQRIAQANAQARNAQYGGGQQQYQMPSANMMSPGGGGMAAQQMNPNNQAMLANMQQQMHNAGQQGGNQQMSGSPIMPPPPTRHSNSGSNPPQSLSSGHVPNIISIRAHLRSMYPHYTDEQIDAKATDALKLHSQSSSQARQTAMNAAAGISPSMGAHSNMQAYGHIQAAYQNNQIANGGANFMGAGGGDPTGQQAQPNGMPPAASPSPQQYAALMRQRQMAQMRMQQSPNGSHASLNGSPNIAVASPNMAPVSPNMQFSNMNQMPSMNNMGGAAGAMTPQQRPPSRSNTPQIQRVGSSGNMSTGGMASPQAANAGLQGSPRNMQASVAR</sequence>
<keyword evidence="5" id="KW-0234">DNA repair</keyword>
<evidence type="ECO:0000313" key="13">
    <source>
        <dbReference type="Proteomes" id="UP000799767"/>
    </source>
</evidence>
<dbReference type="InterPro" id="IPR009057">
    <property type="entry name" value="Homeodomain-like_sf"/>
</dbReference>
<dbReference type="SMART" id="SM00717">
    <property type="entry name" value="SANT"/>
    <property type="match status" value="1"/>
</dbReference>
<feature type="compositionally biased region" description="Polar residues" evidence="9">
    <location>
        <begin position="1235"/>
        <end position="1251"/>
    </location>
</feature>
<dbReference type="PROSITE" id="PS51204">
    <property type="entry name" value="HSA"/>
    <property type="match status" value="1"/>
</dbReference>
<protein>
    <recommendedName>
        <fullName evidence="8">Vacuolar import and degradation protein 21</fullName>
    </recommendedName>
</protein>
<evidence type="ECO:0000256" key="9">
    <source>
        <dbReference type="SAM" id="MobiDB-lite"/>
    </source>
</evidence>
<feature type="compositionally biased region" description="Basic and acidic residues" evidence="9">
    <location>
        <begin position="301"/>
        <end position="315"/>
    </location>
</feature>
<dbReference type="OrthoDB" id="5364245at2759"/>
<feature type="region of interest" description="Disordered" evidence="9">
    <location>
        <begin position="1375"/>
        <end position="1396"/>
    </location>
</feature>
<dbReference type="RefSeq" id="XP_033587631.1">
    <property type="nucleotide sequence ID" value="XM_033734097.1"/>
</dbReference>
<dbReference type="GO" id="GO:0003682">
    <property type="term" value="F:chromatin binding"/>
    <property type="evidence" value="ECO:0007669"/>
    <property type="project" value="TreeGrafter"/>
</dbReference>
<feature type="compositionally biased region" description="Polar residues" evidence="9">
    <location>
        <begin position="436"/>
        <end position="452"/>
    </location>
</feature>
<feature type="region of interest" description="Disordered" evidence="9">
    <location>
        <begin position="1340"/>
        <end position="1360"/>
    </location>
</feature>
<keyword evidence="13" id="KW-1185">Reference proteome</keyword>
<feature type="compositionally biased region" description="Polar residues" evidence="9">
    <location>
        <begin position="1381"/>
        <end position="1393"/>
    </location>
</feature>
<feature type="region of interest" description="Disordered" evidence="9">
    <location>
        <begin position="1"/>
        <end position="22"/>
    </location>
</feature>
<feature type="compositionally biased region" description="Low complexity" evidence="9">
    <location>
        <begin position="128"/>
        <end position="151"/>
    </location>
</feature>